<evidence type="ECO:0000259" key="4">
    <source>
        <dbReference type="PROSITE" id="PS51898"/>
    </source>
</evidence>
<dbReference type="InterPro" id="IPR011010">
    <property type="entry name" value="DNA_brk_join_enz"/>
</dbReference>
<accession>A0ABY6NGN1</accession>
<dbReference type="InterPro" id="IPR013762">
    <property type="entry name" value="Integrase-like_cat_sf"/>
</dbReference>
<dbReference type="EMBL" id="CP085043">
    <property type="protein sequence ID" value="UZF16431.1"/>
    <property type="molecule type" value="Genomic_DNA"/>
</dbReference>
<feature type="region of interest" description="Disordered" evidence="3">
    <location>
        <begin position="295"/>
        <end position="315"/>
    </location>
</feature>
<dbReference type="PROSITE" id="PS51898">
    <property type="entry name" value="TYR_RECOMBINASE"/>
    <property type="match status" value="1"/>
</dbReference>
<proteinExistence type="predicted"/>
<evidence type="ECO:0000256" key="1">
    <source>
        <dbReference type="ARBA" id="ARBA00022908"/>
    </source>
</evidence>
<gene>
    <name evidence="5" type="ORF">LH706_08375</name>
</gene>
<evidence type="ECO:0000313" key="5">
    <source>
        <dbReference type="EMBL" id="UZF16431.1"/>
    </source>
</evidence>
<protein>
    <submittedName>
        <fullName evidence="5">Site-specific integrase</fullName>
    </submittedName>
</protein>
<evidence type="ECO:0000256" key="2">
    <source>
        <dbReference type="ARBA" id="ARBA00023172"/>
    </source>
</evidence>
<sequence length="315" mass="35638">MERGVYIDRTEAEKNTLGDLLQRSAVEVSSQKKGRESERYRVASLLRDPIAKTKVAALSGKLMAQWRDKRLKEVSGSTTNRDLNLISHVINVARKEWGVHVDHPISKIRRPPENRGRTRRLALGEDERLLAALDVPPRDEKGRLTGPSNPCMRPLVILAVETAMRRSEFLALRWQDVELQDRFVRLHDTKNGDARDVPLSTRAASMLAGLPRHISGQVFPVSADAVKKSYSTRCGPNQRCTIVCAIGKQVFHAQPASPRVLDVLFSTSRLYITLAGNFQTGAKRALFRIFRHAHRESPRTQRRSRHDIHQCATHQ</sequence>
<dbReference type="PANTHER" id="PTHR30349">
    <property type="entry name" value="PHAGE INTEGRASE-RELATED"/>
    <property type="match status" value="1"/>
</dbReference>
<dbReference type="Gene3D" id="1.10.443.10">
    <property type="entry name" value="Intergrase catalytic core"/>
    <property type="match status" value="1"/>
</dbReference>
<dbReference type="InterPro" id="IPR050090">
    <property type="entry name" value="Tyrosine_recombinase_XerCD"/>
</dbReference>
<organism evidence="5">
    <name type="scientific">Ralstonia solanacearum</name>
    <name type="common">Pseudomonas solanacearum</name>
    <dbReference type="NCBI Taxonomy" id="305"/>
    <lineage>
        <taxon>Bacteria</taxon>
        <taxon>Pseudomonadati</taxon>
        <taxon>Pseudomonadota</taxon>
        <taxon>Betaproteobacteria</taxon>
        <taxon>Burkholderiales</taxon>
        <taxon>Burkholderiaceae</taxon>
        <taxon>Ralstonia</taxon>
        <taxon>Ralstonia solanacearum species complex</taxon>
    </lineage>
</organism>
<feature type="domain" description="Tyr recombinase" evidence="4">
    <location>
        <begin position="116"/>
        <end position="315"/>
    </location>
</feature>
<dbReference type="Pfam" id="PF00589">
    <property type="entry name" value="Phage_integrase"/>
    <property type="match status" value="1"/>
</dbReference>
<evidence type="ECO:0000256" key="3">
    <source>
        <dbReference type="SAM" id="MobiDB-lite"/>
    </source>
</evidence>
<name>A0ABY6NGN1_RALSL</name>
<dbReference type="CDD" id="cd00796">
    <property type="entry name" value="INT_Rci_Hp1_C"/>
    <property type="match status" value="1"/>
</dbReference>
<feature type="compositionally biased region" description="Basic residues" evidence="3">
    <location>
        <begin position="295"/>
        <end position="306"/>
    </location>
</feature>
<keyword evidence="2" id="KW-0233">DNA recombination</keyword>
<dbReference type="InterPro" id="IPR002104">
    <property type="entry name" value="Integrase_catalytic"/>
</dbReference>
<dbReference type="SUPFAM" id="SSF56349">
    <property type="entry name" value="DNA breaking-rejoining enzymes"/>
    <property type="match status" value="1"/>
</dbReference>
<keyword evidence="1" id="KW-0229">DNA integration</keyword>
<reference evidence="5" key="1">
    <citation type="submission" date="2021-10" db="EMBL/GenBank/DDBJ databases">
        <title>Complete genome sequences of five Ralstonia solancearum strains isolated from sunflower.</title>
        <authorList>
            <person name="She X."/>
            <person name="He Z."/>
        </authorList>
    </citation>
    <scope>NUCLEOTIDE SEQUENCE</scope>
    <source>
        <strain evidence="5">RS638</strain>
    </source>
</reference>
<dbReference type="PANTHER" id="PTHR30349:SF94">
    <property type="entry name" value="INTEGRASE_RECOMBINASE HI_1414-RELATED"/>
    <property type="match status" value="1"/>
</dbReference>